<reference evidence="1 2" key="1">
    <citation type="journal article" date="2014" name="Genome Announc.">
        <title>Draft Genome Sequences of Marine Flavobacterium Nonlabens Strains NR17, NR24, NR27, NR32, NR33, and Ara13.</title>
        <authorList>
            <person name="Nakanishi M."/>
            <person name="Meirelles P."/>
            <person name="Suzuki R."/>
            <person name="Takatani N."/>
            <person name="Mino S."/>
            <person name="Suda W."/>
            <person name="Oshima K."/>
            <person name="Hattori M."/>
            <person name="Ohkuma M."/>
            <person name="Hosokawa M."/>
            <person name="Miyashita K."/>
            <person name="Thompson F.L."/>
            <person name="Niwa A."/>
            <person name="Sawabe T."/>
            <person name="Sawabe T."/>
        </authorList>
    </citation>
    <scope>NUCLEOTIDE SEQUENCE [LARGE SCALE GENOMIC DNA]</scope>
    <source>
        <strain evidence="2">JCM19314</strain>
    </source>
</reference>
<evidence type="ECO:0000313" key="2">
    <source>
        <dbReference type="Proteomes" id="UP000029226"/>
    </source>
</evidence>
<evidence type="ECO:0000313" key="1">
    <source>
        <dbReference type="EMBL" id="GAL00006.1"/>
    </source>
</evidence>
<organism evidence="1 2">
    <name type="scientific">Nonlabens ulvanivorans</name>
    <name type="common">Persicivirga ulvanivorans</name>
    <dbReference type="NCBI Taxonomy" id="906888"/>
    <lineage>
        <taxon>Bacteria</taxon>
        <taxon>Pseudomonadati</taxon>
        <taxon>Bacteroidota</taxon>
        <taxon>Flavobacteriia</taxon>
        <taxon>Flavobacteriales</taxon>
        <taxon>Flavobacteriaceae</taxon>
        <taxon>Nonlabens</taxon>
    </lineage>
</organism>
<proteinExistence type="predicted"/>
<protein>
    <submittedName>
        <fullName evidence="1">Uncharacterized protein</fullName>
    </submittedName>
</protein>
<accession>A0A090QAP2</accession>
<dbReference type="Proteomes" id="UP000029226">
    <property type="component" value="Unassembled WGS sequence"/>
</dbReference>
<name>A0A090QAP2_NONUL</name>
<dbReference type="EMBL" id="BBMM01000003">
    <property type="protein sequence ID" value="GAL00006.1"/>
    <property type="molecule type" value="Genomic_DNA"/>
</dbReference>
<gene>
    <name evidence="1" type="ORF">JCM19314_1190</name>
</gene>
<dbReference type="AlphaFoldDB" id="A0A090QAP2"/>
<sequence length="71" mass="8059">MFAQNPETNSRNWTVTKLANTNQLVSYPNEISYGPDAWLWITERATNDNNDDGTLYGERVVRVNPTTGVKL</sequence>
<comment type="caution">
    <text evidence="1">The sequence shown here is derived from an EMBL/GenBank/DDBJ whole genome shotgun (WGS) entry which is preliminary data.</text>
</comment>